<dbReference type="GO" id="GO:0002161">
    <property type="term" value="F:aminoacyl-tRNA deacylase activity"/>
    <property type="evidence" value="ECO:0007669"/>
    <property type="project" value="InterPro"/>
</dbReference>
<dbReference type="Gene3D" id="3.90.960.10">
    <property type="entry name" value="YbaK/aminoacyl-tRNA synthetase-associated domain"/>
    <property type="match status" value="1"/>
</dbReference>
<protein>
    <recommendedName>
        <fullName evidence="4">Cys-tRNA(Pro)/Cys-tRNA(Cys) deacylase</fullName>
        <ecNumber evidence="4">4.2.-.-</ecNumber>
    </recommendedName>
</protein>
<evidence type="ECO:0000313" key="6">
    <source>
        <dbReference type="EMBL" id="EEV01861.1"/>
    </source>
</evidence>
<dbReference type="NCBIfam" id="TIGR00011">
    <property type="entry name" value="YbaK_EbsC"/>
    <property type="match status" value="1"/>
</dbReference>
<dbReference type="PIRSF" id="PIRSF006181">
    <property type="entry name" value="EbsC_YbaK"/>
    <property type="match status" value="1"/>
</dbReference>
<keyword evidence="2 4" id="KW-0648">Protein biosynthesis</keyword>
<dbReference type="Pfam" id="PF04073">
    <property type="entry name" value="tRNA_edit"/>
    <property type="match status" value="1"/>
</dbReference>
<feature type="domain" description="YbaK/aminoacyl-tRNA synthetase-associated" evidence="5">
    <location>
        <begin position="43"/>
        <end position="158"/>
    </location>
</feature>
<name>C7G8I4_9FIRM</name>
<keyword evidence="3 4" id="KW-0456">Lyase</keyword>
<organism evidence="6 7">
    <name type="scientific">Roseburia intestinalis L1-82</name>
    <dbReference type="NCBI Taxonomy" id="536231"/>
    <lineage>
        <taxon>Bacteria</taxon>
        <taxon>Bacillati</taxon>
        <taxon>Bacillota</taxon>
        <taxon>Clostridia</taxon>
        <taxon>Lachnospirales</taxon>
        <taxon>Lachnospiraceae</taxon>
        <taxon>Roseburia</taxon>
    </lineage>
</organism>
<dbReference type="Proteomes" id="UP000004828">
    <property type="component" value="Unassembled WGS sequence"/>
</dbReference>
<evidence type="ECO:0000256" key="4">
    <source>
        <dbReference type="PIRNR" id="PIRNR006181"/>
    </source>
</evidence>
<dbReference type="AlphaFoldDB" id="C7G8I4"/>
<dbReference type="InterPro" id="IPR007214">
    <property type="entry name" value="YbaK/aa-tRNA-synth-assoc-dom"/>
</dbReference>
<reference evidence="6 7" key="1">
    <citation type="submission" date="2009-08" db="EMBL/GenBank/DDBJ databases">
        <authorList>
            <person name="Weinstock G."/>
            <person name="Sodergren E."/>
            <person name="Clifton S."/>
            <person name="Fulton L."/>
            <person name="Fulton B."/>
            <person name="Courtney L."/>
            <person name="Fronick C."/>
            <person name="Harrison M."/>
            <person name="Strong C."/>
            <person name="Farmer C."/>
            <person name="Delahaunty K."/>
            <person name="Markovic C."/>
            <person name="Hall O."/>
            <person name="Minx P."/>
            <person name="Tomlinson C."/>
            <person name="Mitreva M."/>
            <person name="Nelson J."/>
            <person name="Hou S."/>
            <person name="Wollam A."/>
            <person name="Pepin K.H."/>
            <person name="Johnson M."/>
            <person name="Bhonagiri V."/>
            <person name="Nash W.E."/>
            <person name="Warren W."/>
            <person name="Chinwalla A."/>
            <person name="Mardis E.R."/>
            <person name="Wilson R.K."/>
        </authorList>
    </citation>
    <scope>NUCLEOTIDE SEQUENCE [LARGE SCALE GENOMIC DNA]</scope>
    <source>
        <strain evidence="6 7">L1-82</strain>
    </source>
</reference>
<dbReference type="InterPro" id="IPR004369">
    <property type="entry name" value="Prolyl-tRNA_editing_YbaK/EbsC"/>
</dbReference>
<dbReference type="CDD" id="cd00002">
    <property type="entry name" value="YbaK_deacylase"/>
    <property type="match status" value="1"/>
</dbReference>
<accession>C7G8I4</accession>
<dbReference type="PANTHER" id="PTHR30411:SF0">
    <property type="entry name" value="CYS-TRNA(PRO)_CYS-TRNA(CYS) DEACYLASE YBAK"/>
    <property type="match status" value="1"/>
</dbReference>
<comment type="caution">
    <text evidence="6">The sequence shown here is derived from an EMBL/GenBank/DDBJ whole genome shotgun (WGS) entry which is preliminary data.</text>
</comment>
<proteinExistence type="inferred from homology"/>
<dbReference type="SUPFAM" id="SSF55826">
    <property type="entry name" value="YbaK/ProRS associated domain"/>
    <property type="match status" value="1"/>
</dbReference>
<evidence type="ECO:0000313" key="7">
    <source>
        <dbReference type="Proteomes" id="UP000004828"/>
    </source>
</evidence>
<gene>
    <name evidence="6" type="ORF">ROSINTL182_06210</name>
</gene>
<dbReference type="PANTHER" id="PTHR30411">
    <property type="entry name" value="CYTOPLASMIC PROTEIN"/>
    <property type="match status" value="1"/>
</dbReference>
<dbReference type="EC" id="4.2.-.-" evidence="4"/>
<dbReference type="GO" id="GO:0016829">
    <property type="term" value="F:lyase activity"/>
    <property type="evidence" value="ECO:0007669"/>
    <property type="project" value="UniProtKB-KW"/>
</dbReference>
<comment type="similarity">
    <text evidence="1 4">Belongs to the prolyl-tRNA editing family. YbaK/EbsC subfamily.</text>
</comment>
<evidence type="ECO:0000256" key="3">
    <source>
        <dbReference type="ARBA" id="ARBA00023239"/>
    </source>
</evidence>
<dbReference type="HOGENOM" id="CLU_094875_3_0_9"/>
<evidence type="ECO:0000259" key="5">
    <source>
        <dbReference type="Pfam" id="PF04073"/>
    </source>
</evidence>
<dbReference type="GO" id="GO:0006412">
    <property type="term" value="P:translation"/>
    <property type="evidence" value="ECO:0007669"/>
    <property type="project" value="UniProtKB-KW"/>
</dbReference>
<dbReference type="EMBL" id="ABYJ02000054">
    <property type="protein sequence ID" value="EEV01861.1"/>
    <property type="molecule type" value="Genomic_DNA"/>
</dbReference>
<evidence type="ECO:0000256" key="2">
    <source>
        <dbReference type="ARBA" id="ARBA00022917"/>
    </source>
</evidence>
<evidence type="ECO:0000256" key="1">
    <source>
        <dbReference type="ARBA" id="ARBA00009798"/>
    </source>
</evidence>
<dbReference type="InterPro" id="IPR036754">
    <property type="entry name" value="YbaK/aa-tRNA-synt-asso_dom_sf"/>
</dbReference>
<sequence>MKGVFSMGKEVKTNAMRILDRNKIPYEIINYECDEFIDGLHTAEKTGAPVEQSFKTLVMSGKAAAGGNRQYYVFVVPIAEEVDLKAAAKCVGEKSLEMLHVKDLTPLTGYVRGGCSPLGMKKQFPTVVHESAASFDKIYISGGRVGTSITVNPDALLKVTRGQYADIIQHN</sequence>